<keyword evidence="4 12" id="KW-0963">Cytoplasm</keyword>
<feature type="binding site" evidence="12">
    <location>
        <position position="63"/>
    </location>
    <ligand>
        <name>[4Fe-4S] cluster</name>
        <dbReference type="ChEBI" id="CHEBI:49883"/>
    </ligand>
</feature>
<evidence type="ECO:0000256" key="6">
    <source>
        <dbReference type="ARBA" id="ARBA00023004"/>
    </source>
</evidence>
<comment type="similarity">
    <text evidence="2 12">Belongs to the WhiB family.</text>
</comment>
<evidence type="ECO:0000256" key="9">
    <source>
        <dbReference type="ARBA" id="ARBA00023125"/>
    </source>
</evidence>
<organism evidence="14 15">
    <name type="scientific">Gordonia caeni</name>
    <dbReference type="NCBI Taxonomy" id="1007097"/>
    <lineage>
        <taxon>Bacteria</taxon>
        <taxon>Bacillati</taxon>
        <taxon>Actinomycetota</taxon>
        <taxon>Actinomycetes</taxon>
        <taxon>Mycobacteriales</taxon>
        <taxon>Gordoniaceae</taxon>
        <taxon>Gordonia</taxon>
    </lineage>
</organism>
<protein>
    <recommendedName>
        <fullName evidence="12">Transcriptional regulator WhiB</fullName>
    </recommendedName>
</protein>
<dbReference type="RefSeq" id="WP_344784888.1">
    <property type="nucleotide sequence ID" value="NZ_BAAAZW010000008.1"/>
</dbReference>
<evidence type="ECO:0000256" key="10">
    <source>
        <dbReference type="ARBA" id="ARBA00023157"/>
    </source>
</evidence>
<feature type="binding site" evidence="12">
    <location>
        <position position="57"/>
    </location>
    <ligand>
        <name>[4Fe-4S] cluster</name>
        <dbReference type="ChEBI" id="CHEBI:49883"/>
    </ligand>
</feature>
<dbReference type="PANTHER" id="PTHR38839">
    <property type="entry name" value="TRANSCRIPTIONAL REGULATOR WHID-RELATED"/>
    <property type="match status" value="1"/>
</dbReference>
<dbReference type="Proteomes" id="UP001418444">
    <property type="component" value="Unassembled WGS sequence"/>
</dbReference>
<keyword evidence="9 12" id="KW-0238">DNA-binding</keyword>
<keyword evidence="11 12" id="KW-0804">Transcription</keyword>
<keyword evidence="3 12" id="KW-0004">4Fe-4S</keyword>
<comment type="PTM">
    <text evidence="12">The Fe-S cluster can be nitrosylated by nitric oxide (NO).</text>
</comment>
<feature type="domain" description="4Fe-4S Wbl-type" evidence="13">
    <location>
        <begin position="23"/>
        <end position="87"/>
    </location>
</feature>
<dbReference type="PROSITE" id="PS51674">
    <property type="entry name" value="4FE4S_WBL"/>
    <property type="match status" value="1"/>
</dbReference>
<proteinExistence type="inferred from homology"/>
<comment type="PTM">
    <text evidence="12">Upon Fe-S cluster removal intramolecular disulfide bonds are formed.</text>
</comment>
<feature type="binding site" evidence="12">
    <location>
        <position position="24"/>
    </location>
    <ligand>
        <name>[4Fe-4S] cluster</name>
        <dbReference type="ChEBI" id="CHEBI:49883"/>
    </ligand>
</feature>
<evidence type="ECO:0000256" key="2">
    <source>
        <dbReference type="ARBA" id="ARBA00006597"/>
    </source>
</evidence>
<evidence type="ECO:0000256" key="12">
    <source>
        <dbReference type="HAMAP-Rule" id="MF_01479"/>
    </source>
</evidence>
<keyword evidence="5 12" id="KW-0479">Metal-binding</keyword>
<comment type="cofactor">
    <cofactor evidence="12">
        <name>[4Fe-4S] cluster</name>
        <dbReference type="ChEBI" id="CHEBI:49883"/>
    </cofactor>
    <text evidence="12">Binds 1 [4Fe-4S] cluster per subunit. Following nitrosylation of the [4Fe-4S] cluster binds 1 [4Fe-8(NO)] cluster per subunit.</text>
</comment>
<evidence type="ECO:0000256" key="1">
    <source>
        <dbReference type="ARBA" id="ARBA00004496"/>
    </source>
</evidence>
<gene>
    <name evidence="12" type="primary">whiB</name>
    <name evidence="14" type="ORF">GCM10022231_28360</name>
</gene>
<sequence>MTITADHLPGPNADFWDWQREGHCRGLDSSVFFHPEGERGHARRQRERHAKQICAGCPVIDQCRTHALSVDEIYGIWGGLSEHDRNVIRRRQPSHSLAS</sequence>
<dbReference type="InterPro" id="IPR034768">
    <property type="entry name" value="4FE4S_WBL"/>
</dbReference>
<evidence type="ECO:0000256" key="8">
    <source>
        <dbReference type="ARBA" id="ARBA00023015"/>
    </source>
</evidence>
<keyword evidence="6 12" id="KW-0408">Iron</keyword>
<evidence type="ECO:0000256" key="11">
    <source>
        <dbReference type="ARBA" id="ARBA00023163"/>
    </source>
</evidence>
<keyword evidence="15" id="KW-1185">Reference proteome</keyword>
<evidence type="ECO:0000256" key="3">
    <source>
        <dbReference type="ARBA" id="ARBA00022485"/>
    </source>
</evidence>
<evidence type="ECO:0000313" key="14">
    <source>
        <dbReference type="EMBL" id="GAA3965876.1"/>
    </source>
</evidence>
<evidence type="ECO:0000313" key="15">
    <source>
        <dbReference type="Proteomes" id="UP001418444"/>
    </source>
</evidence>
<dbReference type="EMBL" id="BAAAZW010000008">
    <property type="protein sequence ID" value="GAA3965876.1"/>
    <property type="molecule type" value="Genomic_DNA"/>
</dbReference>
<dbReference type="PANTHER" id="PTHR38839:SF5">
    <property type="entry name" value="TRANSCRIPTIONAL REGULATOR WHID"/>
    <property type="match status" value="1"/>
</dbReference>
<keyword evidence="8 12" id="KW-0805">Transcription regulation</keyword>
<dbReference type="HAMAP" id="MF_01479">
    <property type="entry name" value="WhiB"/>
    <property type="match status" value="1"/>
</dbReference>
<comment type="function">
    <text evidence="12">Acts as a transcriptional regulator. Probably redox-responsive. The apo- but not holo-form probably binds DNA.</text>
</comment>
<evidence type="ECO:0000259" key="13">
    <source>
        <dbReference type="PROSITE" id="PS51674"/>
    </source>
</evidence>
<accession>A0ABP7PHX7</accession>
<comment type="subcellular location">
    <subcellularLocation>
        <location evidence="1 12">Cytoplasm</location>
    </subcellularLocation>
</comment>
<name>A0ABP7PHX7_9ACTN</name>
<keyword evidence="7 12" id="KW-0411">Iron-sulfur</keyword>
<reference evidence="15" key="1">
    <citation type="journal article" date="2019" name="Int. J. Syst. Evol. Microbiol.">
        <title>The Global Catalogue of Microorganisms (GCM) 10K type strain sequencing project: providing services to taxonomists for standard genome sequencing and annotation.</title>
        <authorList>
            <consortium name="The Broad Institute Genomics Platform"/>
            <consortium name="The Broad Institute Genome Sequencing Center for Infectious Disease"/>
            <person name="Wu L."/>
            <person name="Ma J."/>
        </authorList>
    </citation>
    <scope>NUCLEOTIDE SEQUENCE [LARGE SCALE GENOMIC DNA]</scope>
    <source>
        <strain evidence="15">JCM 16923</strain>
    </source>
</reference>
<dbReference type="Pfam" id="PF02467">
    <property type="entry name" value="Whib"/>
    <property type="match status" value="1"/>
</dbReference>
<dbReference type="InterPro" id="IPR003482">
    <property type="entry name" value="Whib"/>
</dbReference>
<evidence type="ECO:0000256" key="5">
    <source>
        <dbReference type="ARBA" id="ARBA00022723"/>
    </source>
</evidence>
<keyword evidence="10 12" id="KW-1015">Disulfide bond</keyword>
<comment type="caution">
    <text evidence="14">The sequence shown here is derived from an EMBL/GenBank/DDBJ whole genome shotgun (WGS) entry which is preliminary data.</text>
</comment>
<evidence type="ECO:0000256" key="7">
    <source>
        <dbReference type="ARBA" id="ARBA00023014"/>
    </source>
</evidence>
<feature type="binding site" evidence="12">
    <location>
        <position position="54"/>
    </location>
    <ligand>
        <name>[4Fe-4S] cluster</name>
        <dbReference type="ChEBI" id="CHEBI:49883"/>
    </ligand>
</feature>
<evidence type="ECO:0000256" key="4">
    <source>
        <dbReference type="ARBA" id="ARBA00022490"/>
    </source>
</evidence>